<evidence type="ECO:0000313" key="1">
    <source>
        <dbReference type="EMBL" id="THU87587.1"/>
    </source>
</evidence>
<dbReference type="AlphaFoldDB" id="A0A4S8LF24"/>
<proteinExistence type="predicted"/>
<dbReference type="InterPro" id="IPR036691">
    <property type="entry name" value="Endo/exonu/phosph_ase_sf"/>
</dbReference>
<sequence>MNTHKSKTATFDMINEAGNTKLSDEFDIICIQEPWTDSVGNARSNSRWHMVYPTSKIFLPKTSLLRSVILINKKLKSGSWKQIDIQDTNDITAIQIKTNSGKLTIFNIYNDCSHSKTL</sequence>
<organism evidence="1 2">
    <name type="scientific">Dendrothele bispora (strain CBS 962.96)</name>
    <dbReference type="NCBI Taxonomy" id="1314807"/>
    <lineage>
        <taxon>Eukaryota</taxon>
        <taxon>Fungi</taxon>
        <taxon>Dikarya</taxon>
        <taxon>Basidiomycota</taxon>
        <taxon>Agaricomycotina</taxon>
        <taxon>Agaricomycetes</taxon>
        <taxon>Agaricomycetidae</taxon>
        <taxon>Agaricales</taxon>
        <taxon>Agaricales incertae sedis</taxon>
        <taxon>Dendrothele</taxon>
    </lineage>
</organism>
<gene>
    <name evidence="1" type="ORF">K435DRAFT_681423</name>
</gene>
<evidence type="ECO:0000313" key="2">
    <source>
        <dbReference type="Proteomes" id="UP000297245"/>
    </source>
</evidence>
<dbReference type="SUPFAM" id="SSF56219">
    <property type="entry name" value="DNase I-like"/>
    <property type="match status" value="1"/>
</dbReference>
<dbReference type="Gene3D" id="3.60.10.10">
    <property type="entry name" value="Endonuclease/exonuclease/phosphatase"/>
    <property type="match status" value="1"/>
</dbReference>
<evidence type="ECO:0008006" key="3">
    <source>
        <dbReference type="Google" id="ProtNLM"/>
    </source>
</evidence>
<dbReference type="OrthoDB" id="2840473at2759"/>
<protein>
    <recommendedName>
        <fullName evidence="3">Endonuclease/exonuclease/phosphatase domain-containing protein</fullName>
    </recommendedName>
</protein>
<reference evidence="1 2" key="1">
    <citation type="journal article" date="2019" name="Nat. Ecol. Evol.">
        <title>Megaphylogeny resolves global patterns of mushroom evolution.</title>
        <authorList>
            <person name="Varga T."/>
            <person name="Krizsan K."/>
            <person name="Foldi C."/>
            <person name="Dima B."/>
            <person name="Sanchez-Garcia M."/>
            <person name="Sanchez-Ramirez S."/>
            <person name="Szollosi G.J."/>
            <person name="Szarkandi J.G."/>
            <person name="Papp V."/>
            <person name="Albert L."/>
            <person name="Andreopoulos W."/>
            <person name="Angelini C."/>
            <person name="Antonin V."/>
            <person name="Barry K.W."/>
            <person name="Bougher N.L."/>
            <person name="Buchanan P."/>
            <person name="Buyck B."/>
            <person name="Bense V."/>
            <person name="Catcheside P."/>
            <person name="Chovatia M."/>
            <person name="Cooper J."/>
            <person name="Damon W."/>
            <person name="Desjardin D."/>
            <person name="Finy P."/>
            <person name="Geml J."/>
            <person name="Haridas S."/>
            <person name="Hughes K."/>
            <person name="Justo A."/>
            <person name="Karasinski D."/>
            <person name="Kautmanova I."/>
            <person name="Kiss B."/>
            <person name="Kocsube S."/>
            <person name="Kotiranta H."/>
            <person name="LaButti K.M."/>
            <person name="Lechner B.E."/>
            <person name="Liimatainen K."/>
            <person name="Lipzen A."/>
            <person name="Lukacs Z."/>
            <person name="Mihaltcheva S."/>
            <person name="Morgado L.N."/>
            <person name="Niskanen T."/>
            <person name="Noordeloos M.E."/>
            <person name="Ohm R.A."/>
            <person name="Ortiz-Santana B."/>
            <person name="Ovrebo C."/>
            <person name="Racz N."/>
            <person name="Riley R."/>
            <person name="Savchenko A."/>
            <person name="Shiryaev A."/>
            <person name="Soop K."/>
            <person name="Spirin V."/>
            <person name="Szebenyi C."/>
            <person name="Tomsovsky M."/>
            <person name="Tulloss R.E."/>
            <person name="Uehling J."/>
            <person name="Grigoriev I.V."/>
            <person name="Vagvolgyi C."/>
            <person name="Papp T."/>
            <person name="Martin F.M."/>
            <person name="Miettinen O."/>
            <person name="Hibbett D.S."/>
            <person name="Nagy L.G."/>
        </authorList>
    </citation>
    <scope>NUCLEOTIDE SEQUENCE [LARGE SCALE GENOMIC DNA]</scope>
    <source>
        <strain evidence="1 2">CBS 962.96</strain>
    </source>
</reference>
<name>A0A4S8LF24_DENBC</name>
<dbReference type="EMBL" id="ML179444">
    <property type="protein sequence ID" value="THU87587.1"/>
    <property type="molecule type" value="Genomic_DNA"/>
</dbReference>
<accession>A0A4S8LF24</accession>
<keyword evidence="2" id="KW-1185">Reference proteome</keyword>
<feature type="non-terminal residue" evidence="1">
    <location>
        <position position="118"/>
    </location>
</feature>
<dbReference type="Proteomes" id="UP000297245">
    <property type="component" value="Unassembled WGS sequence"/>
</dbReference>